<dbReference type="Pfam" id="PF00096">
    <property type="entry name" value="zf-C2H2"/>
    <property type="match status" value="1"/>
</dbReference>
<keyword evidence="6" id="KW-0805">Transcription regulation</keyword>
<proteinExistence type="inferred from homology"/>
<comment type="subcellular location">
    <subcellularLocation>
        <location evidence="1">Nucleus</location>
    </subcellularLocation>
</comment>
<dbReference type="InterPro" id="IPR059161">
    <property type="entry name" value="Znf-C2H2_STOP1/2_3rd"/>
</dbReference>
<evidence type="ECO:0000256" key="9">
    <source>
        <dbReference type="ARBA" id="ARBA00023452"/>
    </source>
</evidence>
<feature type="region of interest" description="Disordered" evidence="11">
    <location>
        <begin position="432"/>
        <end position="459"/>
    </location>
</feature>
<keyword evidence="14" id="KW-1185">Reference proteome</keyword>
<protein>
    <recommendedName>
        <fullName evidence="12">C2H2-type domain-containing protein</fullName>
    </recommendedName>
</protein>
<comment type="similarity">
    <text evidence="9">Belongs to the WIP C2H2-type zinc-finger protein family.</text>
</comment>
<dbReference type="Proteomes" id="UP001633002">
    <property type="component" value="Unassembled WGS sequence"/>
</dbReference>
<organism evidence="13 14">
    <name type="scientific">Riccia sorocarpa</name>
    <dbReference type="NCBI Taxonomy" id="122646"/>
    <lineage>
        <taxon>Eukaryota</taxon>
        <taxon>Viridiplantae</taxon>
        <taxon>Streptophyta</taxon>
        <taxon>Embryophyta</taxon>
        <taxon>Marchantiophyta</taxon>
        <taxon>Marchantiopsida</taxon>
        <taxon>Marchantiidae</taxon>
        <taxon>Marchantiales</taxon>
        <taxon>Ricciaceae</taxon>
        <taxon>Riccia</taxon>
    </lineage>
</organism>
<dbReference type="SMART" id="SM00355">
    <property type="entry name" value="ZnF_C2H2"/>
    <property type="match status" value="3"/>
</dbReference>
<dbReference type="AlphaFoldDB" id="A0ABD3IBQ4"/>
<evidence type="ECO:0000256" key="5">
    <source>
        <dbReference type="ARBA" id="ARBA00022833"/>
    </source>
</evidence>
<dbReference type="FunFam" id="3.30.160.60:FF:001230">
    <property type="entry name" value="zinc finger protein WIP2-like"/>
    <property type="match status" value="1"/>
</dbReference>
<reference evidence="13 14" key="1">
    <citation type="submission" date="2024-09" db="EMBL/GenBank/DDBJ databases">
        <title>Chromosome-scale assembly of Riccia sorocarpa.</title>
        <authorList>
            <person name="Paukszto L."/>
        </authorList>
    </citation>
    <scope>NUCLEOTIDE SEQUENCE [LARGE SCALE GENOMIC DNA]</scope>
    <source>
        <strain evidence="13">LP-2024</strain>
        <tissue evidence="13">Aerial parts of the thallus</tissue>
    </source>
</reference>
<name>A0ABD3IBQ4_9MARC</name>
<keyword evidence="3" id="KW-0677">Repeat</keyword>
<dbReference type="Pfam" id="PF23115">
    <property type="entry name" value="zf-C2H2_STOP2_3rd"/>
    <property type="match status" value="1"/>
</dbReference>
<dbReference type="PANTHER" id="PTHR45878:SF1">
    <property type="entry name" value="ZINC FINGER PROTEIN WIP2"/>
    <property type="match status" value="1"/>
</dbReference>
<evidence type="ECO:0000256" key="10">
    <source>
        <dbReference type="PROSITE-ProRule" id="PRU00042"/>
    </source>
</evidence>
<evidence type="ECO:0000259" key="12">
    <source>
        <dbReference type="PROSITE" id="PS50157"/>
    </source>
</evidence>
<dbReference type="PROSITE" id="PS00028">
    <property type="entry name" value="ZINC_FINGER_C2H2_1"/>
    <property type="match status" value="1"/>
</dbReference>
<dbReference type="Pfam" id="PF22995">
    <property type="entry name" value="C2CH-3rd_BIRD-IDD"/>
    <property type="match status" value="1"/>
</dbReference>
<evidence type="ECO:0000256" key="3">
    <source>
        <dbReference type="ARBA" id="ARBA00022737"/>
    </source>
</evidence>
<evidence type="ECO:0000313" key="14">
    <source>
        <dbReference type="Proteomes" id="UP001633002"/>
    </source>
</evidence>
<comment type="caution">
    <text evidence="13">The sequence shown here is derived from an EMBL/GenBank/DDBJ whole genome shotgun (WGS) entry which is preliminary data.</text>
</comment>
<dbReference type="InterPro" id="IPR036236">
    <property type="entry name" value="Znf_C2H2_sf"/>
</dbReference>
<dbReference type="InterPro" id="IPR055187">
    <property type="entry name" value="C2CH-3rd_BIRD-IDD"/>
</dbReference>
<gene>
    <name evidence="13" type="ORF">R1sor_019094</name>
</gene>
<evidence type="ECO:0000256" key="2">
    <source>
        <dbReference type="ARBA" id="ARBA00022723"/>
    </source>
</evidence>
<evidence type="ECO:0000256" key="1">
    <source>
        <dbReference type="ARBA" id="ARBA00004123"/>
    </source>
</evidence>
<dbReference type="InterPro" id="IPR013087">
    <property type="entry name" value="Znf_C2H2_type"/>
</dbReference>
<dbReference type="Gene3D" id="3.30.160.60">
    <property type="entry name" value="Classic Zinc Finger"/>
    <property type="match status" value="2"/>
</dbReference>
<keyword evidence="5" id="KW-0862">Zinc</keyword>
<keyword evidence="2" id="KW-0479">Metal-binding</keyword>
<feature type="compositionally biased region" description="Acidic residues" evidence="11">
    <location>
        <begin position="437"/>
        <end position="459"/>
    </location>
</feature>
<sequence length="459" mass="49740">MSSRYHHAQSSSVAVPRSLSSITAHPLPFCEWLKPHLAPTGPVTQLPVAIPFNSVDADNAAAVTSAAAGTTSSFTASSGADSSTAQFNLFTAAAALGGGNAHHQFYQTAQSHYNHYHHQQQQQQQQRRCASPAQTSLPFLSLSPPTGTNNNCSSSTSNQSSSAGATGTKYQQQQEDVPLRTAILLPPSTSSTGPADGDDEEDGEEADENVTVALHIGPPTSGDMRCGSMVVDGLMGSSLNYVDNPTMVMAASPTGASTAAGSLDKDRFNRSRGRLPDGQYWIPTPAQILVGPTQFSCPVCSKTFNRYNNMQMHMWGHGSQYRKGPESLRGTQPTAMLRLPCYCCAQGCRNNIDHPRAKPLKDFRTLQTHYKRKHGIKPFMCRKCNKAFAVRGDWRTHEKNCGKLWFCICGSDFKHKRSLKDHIRAFGNGHAPHGMDSCEDEEENASEDEADEDMSAGSQ</sequence>
<evidence type="ECO:0000313" key="13">
    <source>
        <dbReference type="EMBL" id="KAL3701072.1"/>
    </source>
</evidence>
<dbReference type="PROSITE" id="PS50157">
    <property type="entry name" value="ZINC_FINGER_C2H2_2"/>
    <property type="match status" value="1"/>
</dbReference>
<dbReference type="GO" id="GO:0008270">
    <property type="term" value="F:zinc ion binding"/>
    <property type="evidence" value="ECO:0007669"/>
    <property type="project" value="UniProtKB-KW"/>
</dbReference>
<feature type="compositionally biased region" description="Acidic residues" evidence="11">
    <location>
        <begin position="196"/>
        <end position="207"/>
    </location>
</feature>
<keyword evidence="7" id="KW-0804">Transcription</keyword>
<dbReference type="FunFam" id="3.30.160.60:FF:000523">
    <property type="entry name" value="Zinc finger protein WIP2"/>
    <property type="match status" value="1"/>
</dbReference>
<feature type="compositionally biased region" description="Low complexity" evidence="11">
    <location>
        <begin position="143"/>
        <end position="168"/>
    </location>
</feature>
<keyword evidence="4 10" id="KW-0863">Zinc-finger</keyword>
<dbReference type="InterPro" id="IPR043584">
    <property type="entry name" value="WIP1/2/3/4/5/6"/>
</dbReference>
<dbReference type="PANTHER" id="PTHR45878">
    <property type="entry name" value="ZINC FINGER PROTEIN WIP2"/>
    <property type="match status" value="1"/>
</dbReference>
<evidence type="ECO:0000256" key="7">
    <source>
        <dbReference type="ARBA" id="ARBA00023163"/>
    </source>
</evidence>
<dbReference type="SUPFAM" id="SSF57667">
    <property type="entry name" value="beta-beta-alpha zinc fingers"/>
    <property type="match status" value="2"/>
</dbReference>
<evidence type="ECO:0000256" key="11">
    <source>
        <dbReference type="SAM" id="MobiDB-lite"/>
    </source>
</evidence>
<feature type="region of interest" description="Disordered" evidence="11">
    <location>
        <begin position="113"/>
        <end position="207"/>
    </location>
</feature>
<feature type="domain" description="C2H2-type" evidence="12">
    <location>
        <begin position="295"/>
        <end position="322"/>
    </location>
</feature>
<evidence type="ECO:0000256" key="6">
    <source>
        <dbReference type="ARBA" id="ARBA00023015"/>
    </source>
</evidence>
<evidence type="ECO:0000256" key="8">
    <source>
        <dbReference type="ARBA" id="ARBA00023242"/>
    </source>
</evidence>
<accession>A0ABD3IBQ4</accession>
<evidence type="ECO:0000256" key="4">
    <source>
        <dbReference type="ARBA" id="ARBA00022771"/>
    </source>
</evidence>
<dbReference type="GO" id="GO:0005634">
    <property type="term" value="C:nucleus"/>
    <property type="evidence" value="ECO:0007669"/>
    <property type="project" value="UniProtKB-SubCell"/>
</dbReference>
<dbReference type="EMBL" id="JBJQOH010000001">
    <property type="protein sequence ID" value="KAL3701072.1"/>
    <property type="molecule type" value="Genomic_DNA"/>
</dbReference>
<keyword evidence="8" id="KW-0539">Nucleus</keyword>